<feature type="transmembrane region" description="Helical" evidence="8">
    <location>
        <begin position="551"/>
        <end position="572"/>
    </location>
</feature>
<evidence type="ECO:0000256" key="1">
    <source>
        <dbReference type="ARBA" id="ARBA00004651"/>
    </source>
</evidence>
<evidence type="ECO:0000313" key="11">
    <source>
        <dbReference type="Proteomes" id="UP000032233"/>
    </source>
</evidence>
<keyword evidence="6 8" id="KW-1133">Transmembrane helix</keyword>
<feature type="transmembrane region" description="Helical" evidence="8">
    <location>
        <begin position="584"/>
        <end position="603"/>
    </location>
</feature>
<organism evidence="10 11">
    <name type="scientific">Dethiosulfatarculus sandiegensis</name>
    <dbReference type="NCBI Taxonomy" id="1429043"/>
    <lineage>
        <taxon>Bacteria</taxon>
        <taxon>Pseudomonadati</taxon>
        <taxon>Thermodesulfobacteriota</taxon>
        <taxon>Desulfarculia</taxon>
        <taxon>Desulfarculales</taxon>
        <taxon>Desulfarculaceae</taxon>
        <taxon>Dethiosulfatarculus</taxon>
    </lineage>
</organism>
<feature type="transmembrane region" description="Helical" evidence="8">
    <location>
        <begin position="206"/>
        <end position="225"/>
    </location>
</feature>
<evidence type="ECO:0000256" key="5">
    <source>
        <dbReference type="ARBA" id="ARBA00022692"/>
    </source>
</evidence>
<dbReference type="Pfam" id="PF13231">
    <property type="entry name" value="PMT_2"/>
    <property type="match status" value="1"/>
</dbReference>
<keyword evidence="11" id="KW-1185">Reference proteome</keyword>
<comment type="caution">
    <text evidence="10">The sequence shown here is derived from an EMBL/GenBank/DDBJ whole genome shotgun (WGS) entry which is preliminary data.</text>
</comment>
<evidence type="ECO:0000313" key="10">
    <source>
        <dbReference type="EMBL" id="KIX11001.1"/>
    </source>
</evidence>
<dbReference type="InterPro" id="IPR037524">
    <property type="entry name" value="PA14/GLEYA"/>
</dbReference>
<sequence>MFQGRTSLKQHLVLVAGILLLVGLAQFMGQYTTELAREKADSWAQKGGKGLLVRLYDNPFLTGPAKVSTRPSCRYLILSQEDKPAQPLHASWRWLANLKAPKSGEYLIDIFAAEAIRLFIDGKPVIDHWAARAPRHLRTLVWLEKGGHLWDLRNVQSPHHLVLSQSWAPPGAPASRLIPDSAFTPLDNQKATTQALYEINQAQRRWLALAWLLPLGWILLWFVFLKNPGAIYQSLKKHWAVSLILLLAGFLRLVWGDIVPGVSGESAYFLYRAELISQGALPFQGMIARTGPFLDYLLALPVMAFGPSPWLLRITSGLLNTLAILFCYRVFLRETNKTSALTACLLLAVLPGVVIFSRNPVDYTSLGPLLFFVGLDLFSLSRKKPPLCILGGVLWGIGVFNHSIFVVFPATLGLAGLLVSRFKVLKHPLYWGGGLGMLIGILPRLIERMVNNHRTPMSFFDLGRLKELGGFTDILLRTIDGQIIYQLYTGEYAWAVFGIIPLALLAAYLVLGWGYFKKRDNESWIDAVLCLAIIIFILMAPIGAPTANPRYFAYCVILAGLVMARGWSRSLCWTQGNSQKAVKSGLALFTVFCLASLGVNYFYTHLKSGGHTLPWKNRLLDHVSDAWMNHGLMADFLEKKGYPVVATADRWHHTLNLALNLYQKKPLKFMATPIESRSATERAAVFYNSPEGIATMKRYLRGNPKKTFKRVKLPDYLASKYILLERKAPPVPYSRAMEEIR</sequence>
<feature type="transmembrane region" description="Helical" evidence="8">
    <location>
        <begin position="387"/>
        <end position="408"/>
    </location>
</feature>
<gene>
    <name evidence="10" type="ORF">X474_26985</name>
</gene>
<dbReference type="PANTHER" id="PTHR33908">
    <property type="entry name" value="MANNOSYLTRANSFERASE YKCB-RELATED"/>
    <property type="match status" value="1"/>
</dbReference>
<evidence type="ECO:0000259" key="9">
    <source>
        <dbReference type="PROSITE" id="PS51820"/>
    </source>
</evidence>
<feature type="transmembrane region" description="Helical" evidence="8">
    <location>
        <begin position="428"/>
        <end position="447"/>
    </location>
</feature>
<dbReference type="PANTHER" id="PTHR33908:SF11">
    <property type="entry name" value="MEMBRANE PROTEIN"/>
    <property type="match status" value="1"/>
</dbReference>
<dbReference type="Pfam" id="PF07691">
    <property type="entry name" value="PA14"/>
    <property type="match status" value="1"/>
</dbReference>
<name>A0A0D2J5P8_9BACT</name>
<evidence type="ECO:0000256" key="2">
    <source>
        <dbReference type="ARBA" id="ARBA00022475"/>
    </source>
</evidence>
<dbReference type="InterPro" id="IPR038731">
    <property type="entry name" value="RgtA/B/C-like"/>
</dbReference>
<dbReference type="Proteomes" id="UP000032233">
    <property type="component" value="Unassembled WGS sequence"/>
</dbReference>
<keyword evidence="7 8" id="KW-0472">Membrane</keyword>
<feature type="transmembrane region" description="Helical" evidence="8">
    <location>
        <begin position="363"/>
        <end position="380"/>
    </location>
</feature>
<dbReference type="InterPro" id="IPR011658">
    <property type="entry name" value="PA14_dom"/>
</dbReference>
<feature type="transmembrane region" description="Helical" evidence="8">
    <location>
        <begin position="237"/>
        <end position="255"/>
    </location>
</feature>
<dbReference type="GO" id="GO:0016763">
    <property type="term" value="F:pentosyltransferase activity"/>
    <property type="evidence" value="ECO:0007669"/>
    <property type="project" value="TreeGrafter"/>
</dbReference>
<accession>A0A0D2J5P8</accession>
<dbReference type="GO" id="GO:0009103">
    <property type="term" value="P:lipopolysaccharide biosynthetic process"/>
    <property type="evidence" value="ECO:0007669"/>
    <property type="project" value="UniProtKB-ARBA"/>
</dbReference>
<dbReference type="OrthoDB" id="9758603at2"/>
<dbReference type="RefSeq" id="WP_044352679.1">
    <property type="nucleotide sequence ID" value="NZ_AZAC01000078.1"/>
</dbReference>
<keyword evidence="2" id="KW-1003">Cell membrane</keyword>
<feature type="transmembrane region" description="Helical" evidence="8">
    <location>
        <begin position="494"/>
        <end position="516"/>
    </location>
</feature>
<dbReference type="GO" id="GO:0005886">
    <property type="term" value="C:plasma membrane"/>
    <property type="evidence" value="ECO:0007669"/>
    <property type="project" value="UniProtKB-SubCell"/>
</dbReference>
<feature type="transmembrane region" description="Helical" evidence="8">
    <location>
        <begin position="338"/>
        <end position="357"/>
    </location>
</feature>
<reference evidence="10 11" key="1">
    <citation type="submission" date="2013-11" db="EMBL/GenBank/DDBJ databases">
        <title>Metagenomic analysis of a methanogenic consortium involved in long chain n-alkane degradation.</title>
        <authorList>
            <person name="Davidova I.A."/>
            <person name="Callaghan A.V."/>
            <person name="Wawrik B."/>
            <person name="Pruitt S."/>
            <person name="Marks C."/>
            <person name="Duncan K.E."/>
            <person name="Suflita J.M."/>
        </authorList>
    </citation>
    <scope>NUCLEOTIDE SEQUENCE [LARGE SCALE GENOMIC DNA]</scope>
    <source>
        <strain evidence="10 11">SPR</strain>
    </source>
</reference>
<dbReference type="STRING" id="1429043.X474_26985"/>
<evidence type="ECO:0000256" key="3">
    <source>
        <dbReference type="ARBA" id="ARBA00022676"/>
    </source>
</evidence>
<evidence type="ECO:0000256" key="7">
    <source>
        <dbReference type="ARBA" id="ARBA00023136"/>
    </source>
</evidence>
<feature type="domain" description="PA14" evidence="9">
    <location>
        <begin position="46"/>
        <end position="190"/>
    </location>
</feature>
<keyword evidence="4" id="KW-0808">Transferase</keyword>
<evidence type="ECO:0000256" key="6">
    <source>
        <dbReference type="ARBA" id="ARBA00022989"/>
    </source>
</evidence>
<evidence type="ECO:0000256" key="4">
    <source>
        <dbReference type="ARBA" id="ARBA00022679"/>
    </source>
</evidence>
<dbReference type="EMBL" id="AZAC01000078">
    <property type="protein sequence ID" value="KIX11001.1"/>
    <property type="molecule type" value="Genomic_DNA"/>
</dbReference>
<feature type="transmembrane region" description="Helical" evidence="8">
    <location>
        <begin position="523"/>
        <end position="545"/>
    </location>
</feature>
<keyword evidence="3" id="KW-0328">Glycosyltransferase</keyword>
<keyword evidence="5 8" id="KW-0812">Transmembrane</keyword>
<dbReference type="InParanoid" id="A0A0D2J5P8"/>
<proteinExistence type="predicted"/>
<dbReference type="PROSITE" id="PS51820">
    <property type="entry name" value="PA14"/>
    <property type="match status" value="1"/>
</dbReference>
<comment type="subcellular location">
    <subcellularLocation>
        <location evidence="1">Cell membrane</location>
        <topology evidence="1">Multi-pass membrane protein</topology>
    </subcellularLocation>
</comment>
<evidence type="ECO:0000256" key="8">
    <source>
        <dbReference type="SAM" id="Phobius"/>
    </source>
</evidence>
<feature type="transmembrane region" description="Helical" evidence="8">
    <location>
        <begin position="310"/>
        <end position="331"/>
    </location>
</feature>
<dbReference type="Gene3D" id="3.90.182.10">
    <property type="entry name" value="Toxin - Anthrax Protective Antigen,domain 1"/>
    <property type="match status" value="1"/>
</dbReference>
<dbReference type="InterPro" id="IPR050297">
    <property type="entry name" value="LipidA_mod_glycosyltrf_83"/>
</dbReference>
<dbReference type="AlphaFoldDB" id="A0A0D2J5P8"/>
<dbReference type="SUPFAM" id="SSF56988">
    <property type="entry name" value="Anthrax protective antigen"/>
    <property type="match status" value="1"/>
</dbReference>
<protein>
    <recommendedName>
        <fullName evidence="9">PA14 domain-containing protein</fullName>
    </recommendedName>
</protein>